<feature type="region of interest" description="Disordered" evidence="1">
    <location>
        <begin position="152"/>
        <end position="191"/>
    </location>
</feature>
<feature type="region of interest" description="Disordered" evidence="1">
    <location>
        <begin position="1"/>
        <end position="51"/>
    </location>
</feature>
<evidence type="ECO:0000259" key="2">
    <source>
        <dbReference type="Pfam" id="PF14303"/>
    </source>
</evidence>
<sequence>MPRRKNHPSNINAGNEDDNDEVHDDIFDPQLSPNKSQATQPEEKKKGPVYTEPEDYELCRAWVQVSKDPAVGTNQEGSTFWERISTVYHKAMPHPIRPANSLKKRWSKNVQPAINKFRGCVSQVEQFYQSGASVEDHPKWTDYCCDNKKKAKVSKKKRAASPTSNPPPLNASKSTAAKNPAPSNAVSEFDATKDQEWKVNVADAQNKIASKSKQFNDIMNSNSLSLKRIAQNGEPMAQNAETASELSIMNKNLAGLDDKQQEYYRLKRREILRSLREKDKST</sequence>
<dbReference type="EnsemblFungi" id="PTTG_27506-t43_1">
    <property type="protein sequence ID" value="PTTG_27506-t43_1-p1"/>
    <property type="gene ID" value="PTTG_27506"/>
</dbReference>
<dbReference type="EMBL" id="ADAS02000058">
    <property type="protein sequence ID" value="OAV92853.1"/>
    <property type="molecule type" value="Genomic_DNA"/>
</dbReference>
<protein>
    <submittedName>
        <fullName evidence="4">NAM-associated domain-containing protein</fullName>
    </submittedName>
</protein>
<evidence type="ECO:0000313" key="5">
    <source>
        <dbReference type="Proteomes" id="UP000005240"/>
    </source>
</evidence>
<feature type="compositionally biased region" description="Polar residues" evidence="1">
    <location>
        <begin position="31"/>
        <end position="40"/>
    </location>
</feature>
<dbReference type="AlphaFoldDB" id="A0A180GLL4"/>
<evidence type="ECO:0000256" key="1">
    <source>
        <dbReference type="SAM" id="MobiDB-lite"/>
    </source>
</evidence>
<gene>
    <name evidence="3" type="ORF">PTTG_27506</name>
</gene>
<dbReference type="PANTHER" id="PTHR45125">
    <property type="entry name" value="F21J9.4-RELATED"/>
    <property type="match status" value="1"/>
</dbReference>
<accession>A0A180GLL4</accession>
<keyword evidence="5" id="KW-1185">Reference proteome</keyword>
<dbReference type="PANTHER" id="PTHR45125:SF3">
    <property type="entry name" value="NO-APICAL-MERISTEM-ASSOCIATED CARBOXY-TERMINAL DOMAIN PROTEIN"/>
    <property type="match status" value="1"/>
</dbReference>
<evidence type="ECO:0000313" key="4">
    <source>
        <dbReference type="EnsemblFungi" id="PTTG_27506-t43_1-p1"/>
    </source>
</evidence>
<reference evidence="4" key="4">
    <citation type="submission" date="2025-05" db="UniProtKB">
        <authorList>
            <consortium name="EnsemblFungi"/>
        </authorList>
    </citation>
    <scope>IDENTIFICATION</scope>
    <source>
        <strain evidence="4">isolate 1-1 / race 1 (BBBD)</strain>
    </source>
</reference>
<dbReference type="STRING" id="630390.A0A180GLL4"/>
<name>A0A180GLL4_PUCT1</name>
<feature type="domain" description="No apical meristem-associated C-terminal" evidence="2">
    <location>
        <begin position="191"/>
        <end position="271"/>
    </location>
</feature>
<dbReference type="Pfam" id="PF14303">
    <property type="entry name" value="NAM-associated"/>
    <property type="match status" value="1"/>
</dbReference>
<reference evidence="4 5" key="3">
    <citation type="journal article" date="2017" name="G3 (Bethesda)">
        <title>Comparative analysis highlights variable genome content of wheat rusts and divergence of the mating loci.</title>
        <authorList>
            <person name="Cuomo C.A."/>
            <person name="Bakkeren G."/>
            <person name="Khalil H.B."/>
            <person name="Panwar V."/>
            <person name="Joly D."/>
            <person name="Linning R."/>
            <person name="Sakthikumar S."/>
            <person name="Song X."/>
            <person name="Adiconis X."/>
            <person name="Fan L."/>
            <person name="Goldberg J.M."/>
            <person name="Levin J.Z."/>
            <person name="Young S."/>
            <person name="Zeng Q."/>
            <person name="Anikster Y."/>
            <person name="Bruce M."/>
            <person name="Wang M."/>
            <person name="Yin C."/>
            <person name="McCallum B."/>
            <person name="Szabo L.J."/>
            <person name="Hulbert S."/>
            <person name="Chen X."/>
            <person name="Fellers J.P."/>
        </authorList>
    </citation>
    <scope>NUCLEOTIDE SEQUENCE</scope>
    <source>
        <strain evidence="5">Isolate 1-1 / race 1 (BBBD)</strain>
        <strain evidence="4">isolate 1-1 / race 1 (BBBD)</strain>
    </source>
</reference>
<dbReference type="InterPro" id="IPR029466">
    <property type="entry name" value="NAM-associated_C"/>
</dbReference>
<evidence type="ECO:0000313" key="3">
    <source>
        <dbReference type="EMBL" id="OAV92853.1"/>
    </source>
</evidence>
<reference evidence="3" key="1">
    <citation type="submission" date="2009-11" db="EMBL/GenBank/DDBJ databases">
        <authorList>
            <consortium name="The Broad Institute Genome Sequencing Platform"/>
            <person name="Ward D."/>
            <person name="Feldgarden M."/>
            <person name="Earl A."/>
            <person name="Young S.K."/>
            <person name="Zeng Q."/>
            <person name="Koehrsen M."/>
            <person name="Alvarado L."/>
            <person name="Berlin A."/>
            <person name="Bochicchio J."/>
            <person name="Borenstein D."/>
            <person name="Chapman S.B."/>
            <person name="Chen Z."/>
            <person name="Engels R."/>
            <person name="Freedman E."/>
            <person name="Gellesch M."/>
            <person name="Goldberg J."/>
            <person name="Griggs A."/>
            <person name="Gujja S."/>
            <person name="Heilman E."/>
            <person name="Heiman D."/>
            <person name="Hepburn T."/>
            <person name="Howarth C."/>
            <person name="Jen D."/>
            <person name="Larson L."/>
            <person name="Lewis B."/>
            <person name="Mehta T."/>
            <person name="Park D."/>
            <person name="Pearson M."/>
            <person name="Roberts A."/>
            <person name="Saif S."/>
            <person name="Shea T."/>
            <person name="Shenoy N."/>
            <person name="Sisk P."/>
            <person name="Stolte C."/>
            <person name="Sykes S."/>
            <person name="Thomson T."/>
            <person name="Walk T."/>
            <person name="White J."/>
            <person name="Yandava C."/>
            <person name="Izard J."/>
            <person name="Baranova O.V."/>
            <person name="Blanton J.M."/>
            <person name="Tanner A.C."/>
            <person name="Dewhirst F.E."/>
            <person name="Haas B."/>
            <person name="Nusbaum C."/>
            <person name="Birren B."/>
        </authorList>
    </citation>
    <scope>NUCLEOTIDE SEQUENCE [LARGE SCALE GENOMIC DNA]</scope>
    <source>
        <strain evidence="3">1-1 BBBD Race 1</strain>
    </source>
</reference>
<reference evidence="3" key="2">
    <citation type="submission" date="2016-05" db="EMBL/GenBank/DDBJ databases">
        <title>Comparative analysis highlights variable genome content of wheat rusts and divergence of the mating loci.</title>
        <authorList>
            <person name="Cuomo C.A."/>
            <person name="Bakkeren G."/>
            <person name="Szabo L."/>
            <person name="Khalil H."/>
            <person name="Joly D."/>
            <person name="Goldberg J."/>
            <person name="Young S."/>
            <person name="Zeng Q."/>
            <person name="Fellers J."/>
        </authorList>
    </citation>
    <scope>NUCLEOTIDE SEQUENCE [LARGE SCALE GENOMIC DNA]</scope>
    <source>
        <strain evidence="3">1-1 BBBD Race 1</strain>
    </source>
</reference>
<dbReference type="VEuPathDB" id="FungiDB:PTTG_27506"/>
<organism evidence="3">
    <name type="scientific">Puccinia triticina (isolate 1-1 / race 1 (BBBD))</name>
    <name type="common">Brown leaf rust fungus</name>
    <dbReference type="NCBI Taxonomy" id="630390"/>
    <lineage>
        <taxon>Eukaryota</taxon>
        <taxon>Fungi</taxon>
        <taxon>Dikarya</taxon>
        <taxon>Basidiomycota</taxon>
        <taxon>Pucciniomycotina</taxon>
        <taxon>Pucciniomycetes</taxon>
        <taxon>Pucciniales</taxon>
        <taxon>Pucciniaceae</taxon>
        <taxon>Puccinia</taxon>
    </lineage>
</organism>
<dbReference type="Proteomes" id="UP000005240">
    <property type="component" value="Unassembled WGS sequence"/>
</dbReference>
<feature type="compositionally biased region" description="Polar residues" evidence="1">
    <location>
        <begin position="171"/>
        <end position="186"/>
    </location>
</feature>
<dbReference type="OrthoDB" id="2507429at2759"/>
<proteinExistence type="predicted"/>